<comment type="subcellular location">
    <subcellularLocation>
        <location evidence="1">Cell membrane</location>
        <topology evidence="1">Multi-pass membrane protein</topology>
    </subcellularLocation>
</comment>
<keyword evidence="4" id="KW-0201">Cytochrome c-type biogenesis</keyword>
<dbReference type="CDD" id="cd02953">
    <property type="entry name" value="DsbDgamma"/>
    <property type="match status" value="1"/>
</dbReference>
<feature type="transmembrane region" description="Helical" evidence="7">
    <location>
        <begin position="571"/>
        <end position="591"/>
    </location>
</feature>
<evidence type="ECO:0000256" key="3">
    <source>
        <dbReference type="ARBA" id="ARBA00022692"/>
    </source>
</evidence>
<keyword evidence="6 7" id="KW-0472">Membrane</keyword>
<dbReference type="EMBL" id="JANIDW010000002">
    <property type="protein sequence ID" value="MCX5614614.1"/>
    <property type="molecule type" value="Genomic_DNA"/>
</dbReference>
<dbReference type="PANTHER" id="PTHR32234">
    <property type="entry name" value="THIOL:DISULFIDE INTERCHANGE PROTEIN DSBD"/>
    <property type="match status" value="1"/>
</dbReference>
<evidence type="ECO:0000313" key="10">
    <source>
        <dbReference type="Proteomes" id="UP001165648"/>
    </source>
</evidence>
<sequence>MMRVRRLEAVWGSVMAYMGLLCLMGVMALSQADAAESTPVVTSHTRASLVSAVDALPNGTASQPDKTGAELLLGLRLQLQPGWHSYWQNPGDAGEPTHIRITISGARSGAGEQIEWPVPERLSEGELMAYGYRGDVLLPVKVPLEGQGNGVVQITAQADWLVCADICIPESGHFTLTLPAREAATTPPSAEADLFRKAEAELPQPSPFTASITAEGRLVLHGAGLVSDTVRQAWFLPLEGGVIAHAAPQAVTVEPGYVQIQLKPDAYAQPPFWQKSLAGVVVLVDGAGNRSAIHITAMPSPHDVRQKAGQSVFGVLLAAFLGGMILNLMPCVFPVLAMKIVSFAAMGGVEWRSRVQSATWYGLGVMGSFVAFGIGMMALRYGGATLGWGFQFQSPAFVVGMGWLLFLMALTLGGVFHITGGRLVGMAGQRMAGHGPVRELLTGLLAVIVATPCTAPFMGVAIAAAFNGPVWMGGVIFLMLGAGLALPYVMLALMPGVAGYIPRPGPWMERVKQGLAFPLFASFVWLLWVAVQQSGPDIVVVMGGGAVLLGLGGWFYGLAQQAAMTGRTPRFMWFCRGVAILCLLLCALGLMQVRTHVRDVAQKNAPSFIEPFSEKRLAALRAAGRPVFVDMTASWCITCMVNERVALDVPSVQQAFHEHGVTLLRGDWTQHDEAITAFLRAHGREGVPFYLYLSPQGKEVLLPQILTPTLVRDVLRQ</sequence>
<keyword evidence="2" id="KW-1003">Cell membrane</keyword>
<reference evidence="9 10" key="1">
    <citation type="submission" date="2022-07" db="EMBL/GenBank/DDBJ databases">
        <title>Bombella genomes.</title>
        <authorList>
            <person name="Harer L."/>
            <person name="Styblova S."/>
            <person name="Ehrmann M."/>
        </authorList>
    </citation>
    <scope>NUCLEOTIDE SEQUENCE [LARGE SCALE GENOMIC DNA]</scope>
    <source>
        <strain evidence="9 10">TMW 2.2558</strain>
    </source>
</reference>
<feature type="transmembrane region" description="Helical" evidence="7">
    <location>
        <begin position="399"/>
        <end position="419"/>
    </location>
</feature>
<keyword evidence="5 7" id="KW-1133">Transmembrane helix</keyword>
<evidence type="ECO:0000256" key="4">
    <source>
        <dbReference type="ARBA" id="ARBA00022748"/>
    </source>
</evidence>
<comment type="caution">
    <text evidence="9">The sequence shown here is derived from an EMBL/GenBank/DDBJ whole genome shotgun (WGS) entry which is preliminary data.</text>
</comment>
<proteinExistence type="predicted"/>
<keyword evidence="3 7" id="KW-0812">Transmembrane</keyword>
<name>A0ABT3W896_9PROT</name>
<dbReference type="SUPFAM" id="SSF52833">
    <property type="entry name" value="Thioredoxin-like"/>
    <property type="match status" value="1"/>
</dbReference>
<gene>
    <name evidence="9" type="ORF">NQF64_05070</name>
</gene>
<feature type="transmembrane region" description="Helical" evidence="7">
    <location>
        <begin position="312"/>
        <end position="337"/>
    </location>
</feature>
<dbReference type="Proteomes" id="UP001165648">
    <property type="component" value="Unassembled WGS sequence"/>
</dbReference>
<evidence type="ECO:0000256" key="6">
    <source>
        <dbReference type="ARBA" id="ARBA00023136"/>
    </source>
</evidence>
<dbReference type="Pfam" id="PF02683">
    <property type="entry name" value="DsbD_TM"/>
    <property type="match status" value="1"/>
</dbReference>
<dbReference type="InterPro" id="IPR013766">
    <property type="entry name" value="Thioredoxin_domain"/>
</dbReference>
<evidence type="ECO:0000256" key="5">
    <source>
        <dbReference type="ARBA" id="ARBA00022989"/>
    </source>
</evidence>
<dbReference type="Pfam" id="PF11412">
    <property type="entry name" value="DsbD_N"/>
    <property type="match status" value="1"/>
</dbReference>
<feature type="transmembrane region" description="Helical" evidence="7">
    <location>
        <begin position="440"/>
        <end position="464"/>
    </location>
</feature>
<dbReference type="PANTHER" id="PTHR32234:SF0">
    <property type="entry name" value="THIOL:DISULFIDE INTERCHANGE PROTEIN DSBD"/>
    <property type="match status" value="1"/>
</dbReference>
<feature type="transmembrane region" description="Helical" evidence="7">
    <location>
        <begin position="470"/>
        <end position="493"/>
    </location>
</feature>
<evidence type="ECO:0000256" key="1">
    <source>
        <dbReference type="ARBA" id="ARBA00004651"/>
    </source>
</evidence>
<keyword evidence="10" id="KW-1185">Reference proteome</keyword>
<dbReference type="Pfam" id="PF13899">
    <property type="entry name" value="Thioredoxin_7"/>
    <property type="match status" value="1"/>
</dbReference>
<dbReference type="InterPro" id="IPR036249">
    <property type="entry name" value="Thioredoxin-like_sf"/>
</dbReference>
<dbReference type="InterPro" id="IPR028250">
    <property type="entry name" value="DsbDN"/>
</dbReference>
<dbReference type="PROSITE" id="PS51352">
    <property type="entry name" value="THIOREDOXIN_2"/>
    <property type="match status" value="1"/>
</dbReference>
<dbReference type="InterPro" id="IPR035671">
    <property type="entry name" value="DsbD_gamma"/>
</dbReference>
<dbReference type="InterPro" id="IPR003834">
    <property type="entry name" value="Cyt_c_assmbl_TM_dom"/>
</dbReference>
<dbReference type="Gene3D" id="3.40.30.10">
    <property type="entry name" value="Glutaredoxin"/>
    <property type="match status" value="1"/>
</dbReference>
<evidence type="ECO:0000313" key="9">
    <source>
        <dbReference type="EMBL" id="MCX5614614.1"/>
    </source>
</evidence>
<evidence type="ECO:0000256" key="2">
    <source>
        <dbReference type="ARBA" id="ARBA00022475"/>
    </source>
</evidence>
<evidence type="ECO:0000259" key="8">
    <source>
        <dbReference type="PROSITE" id="PS51352"/>
    </source>
</evidence>
<feature type="transmembrane region" description="Helical" evidence="7">
    <location>
        <begin position="358"/>
        <end position="379"/>
    </location>
</feature>
<feature type="transmembrane region" description="Helical" evidence="7">
    <location>
        <begin position="538"/>
        <end position="559"/>
    </location>
</feature>
<accession>A0ABT3W896</accession>
<evidence type="ECO:0000256" key="7">
    <source>
        <dbReference type="SAM" id="Phobius"/>
    </source>
</evidence>
<feature type="transmembrane region" description="Helical" evidence="7">
    <location>
        <begin position="514"/>
        <end position="532"/>
    </location>
</feature>
<protein>
    <submittedName>
        <fullName evidence="9">Protein-disulfide reductase DsbD family protein</fullName>
    </submittedName>
</protein>
<feature type="domain" description="Thioredoxin" evidence="8">
    <location>
        <begin position="599"/>
        <end position="717"/>
    </location>
</feature>
<dbReference type="RefSeq" id="WP_266106694.1">
    <property type="nucleotide sequence ID" value="NZ_JANIDW010000002.1"/>
</dbReference>
<organism evidence="9 10">
    <name type="scientific">Bombella saccharophila</name>
    <dbReference type="NCBI Taxonomy" id="2967338"/>
    <lineage>
        <taxon>Bacteria</taxon>
        <taxon>Pseudomonadati</taxon>
        <taxon>Pseudomonadota</taxon>
        <taxon>Alphaproteobacteria</taxon>
        <taxon>Acetobacterales</taxon>
        <taxon>Acetobacteraceae</taxon>
        <taxon>Bombella</taxon>
    </lineage>
</organism>